<name>A0A6C0K4W3_9ZZZZ</name>
<dbReference type="InterPro" id="IPR043876">
    <property type="entry name" value="DUF5856"/>
</dbReference>
<dbReference type="AlphaFoldDB" id="A0A6C0K4W3"/>
<dbReference type="EMBL" id="MN740779">
    <property type="protein sequence ID" value="QHU11114.1"/>
    <property type="molecule type" value="Genomic_DNA"/>
</dbReference>
<evidence type="ECO:0000313" key="1">
    <source>
        <dbReference type="EMBL" id="QHU11114.1"/>
    </source>
</evidence>
<protein>
    <submittedName>
        <fullName evidence="1">Uncharacterized protein</fullName>
    </submittedName>
</protein>
<sequence>MSATDVHFLLNLRNQLKLYHWQTKIYARHIAVDKVLGELDTLIDSYVEIYIGKYGRPKVTGDNAVLRMHNLTDAGAQKLVKGAVAYMQKQLVAHLDTSQDTDLINLKDEMIGQMHQLMYLFTLH</sequence>
<accession>A0A6C0K4W3</accession>
<dbReference type="Pfam" id="PF19174">
    <property type="entry name" value="DUF5856"/>
    <property type="match status" value="1"/>
</dbReference>
<reference evidence="1" key="1">
    <citation type="journal article" date="2020" name="Nature">
        <title>Giant virus diversity and host interactions through global metagenomics.</title>
        <authorList>
            <person name="Schulz F."/>
            <person name="Roux S."/>
            <person name="Paez-Espino D."/>
            <person name="Jungbluth S."/>
            <person name="Walsh D.A."/>
            <person name="Denef V.J."/>
            <person name="McMahon K.D."/>
            <person name="Konstantinidis K.T."/>
            <person name="Eloe-Fadrosh E.A."/>
            <person name="Kyrpides N.C."/>
            <person name="Woyke T."/>
        </authorList>
    </citation>
    <scope>NUCLEOTIDE SEQUENCE</scope>
    <source>
        <strain evidence="1">GVMAG-S-1101165-84</strain>
    </source>
</reference>
<proteinExistence type="predicted"/>
<organism evidence="1">
    <name type="scientific">viral metagenome</name>
    <dbReference type="NCBI Taxonomy" id="1070528"/>
    <lineage>
        <taxon>unclassified sequences</taxon>
        <taxon>metagenomes</taxon>
        <taxon>organismal metagenomes</taxon>
    </lineage>
</organism>